<evidence type="ECO:0000313" key="4">
    <source>
        <dbReference type="Proteomes" id="UP000031443"/>
    </source>
</evidence>
<name>M7C204_CHEMY</name>
<accession>M7C204</accession>
<dbReference type="Gene3D" id="1.10.10.60">
    <property type="entry name" value="Homeodomain-like"/>
    <property type="match status" value="1"/>
</dbReference>
<evidence type="ECO:0000313" key="3">
    <source>
        <dbReference type="EMBL" id="EMP38413.1"/>
    </source>
</evidence>
<gene>
    <name evidence="3" type="ORF">UY3_04359</name>
</gene>
<dbReference type="Proteomes" id="UP000031443">
    <property type="component" value="Unassembled WGS sequence"/>
</dbReference>
<organism evidence="3 4">
    <name type="scientific">Chelonia mydas</name>
    <name type="common">Green sea-turtle</name>
    <name type="synonym">Chelonia agassizi</name>
    <dbReference type="NCBI Taxonomy" id="8469"/>
    <lineage>
        <taxon>Eukaryota</taxon>
        <taxon>Metazoa</taxon>
        <taxon>Chordata</taxon>
        <taxon>Craniata</taxon>
        <taxon>Vertebrata</taxon>
        <taxon>Euteleostomi</taxon>
        <taxon>Archelosauria</taxon>
        <taxon>Testudinata</taxon>
        <taxon>Testudines</taxon>
        <taxon>Cryptodira</taxon>
        <taxon>Durocryptodira</taxon>
        <taxon>Americhelydia</taxon>
        <taxon>Chelonioidea</taxon>
        <taxon>Cheloniidae</taxon>
        <taxon>Chelonia</taxon>
    </lineage>
</organism>
<feature type="domain" description="Myb/SANT-like DNA-binding" evidence="2">
    <location>
        <begin position="80"/>
        <end position="150"/>
    </location>
</feature>
<dbReference type="AlphaFoldDB" id="M7C204"/>
<evidence type="ECO:0000256" key="1">
    <source>
        <dbReference type="SAM" id="MobiDB-lite"/>
    </source>
</evidence>
<dbReference type="Pfam" id="PF13837">
    <property type="entry name" value="Myb_DNA-bind_4"/>
    <property type="match status" value="1"/>
</dbReference>
<keyword evidence="4" id="KW-1185">Reference proteome</keyword>
<sequence>MPVLATLVITLNSTALPSGDHQTCPLNSLGILKIPFLFAQQGMECSQCIFPGDHVSMRQAIPSMEQWWGAGPRQCGEEAVQSQLHSSHRNCSTFGKISRDMMERGHDWDALQCRVKVKELQNAYRKARKANCYSGAAPATCRFYKELDAIVGGDPTSTPRTTMDTSEPSSTSQEEEEESGSEGAEEEEDTPASPDASSQELFSSQEEGSQSQWPVLGEDKHQRTCLKQCGFQGDNLCPLSPIAIKKQDTPSCTHGTSIGLGIGATVLGAVWLHWRPTFKTCDVWLVREGAAAPLRFPLYPVLGIGAARVLVNQDYASQRAPRNVGCLSRGRPDRADASWEL</sequence>
<reference evidence="4" key="1">
    <citation type="journal article" date="2013" name="Nat. Genet.">
        <title>The draft genomes of soft-shell turtle and green sea turtle yield insights into the development and evolution of the turtle-specific body plan.</title>
        <authorList>
            <person name="Wang Z."/>
            <person name="Pascual-Anaya J."/>
            <person name="Zadissa A."/>
            <person name="Li W."/>
            <person name="Niimura Y."/>
            <person name="Huang Z."/>
            <person name="Li C."/>
            <person name="White S."/>
            <person name="Xiong Z."/>
            <person name="Fang D."/>
            <person name="Wang B."/>
            <person name="Ming Y."/>
            <person name="Chen Y."/>
            <person name="Zheng Y."/>
            <person name="Kuraku S."/>
            <person name="Pignatelli M."/>
            <person name="Herrero J."/>
            <person name="Beal K."/>
            <person name="Nozawa M."/>
            <person name="Li Q."/>
            <person name="Wang J."/>
            <person name="Zhang H."/>
            <person name="Yu L."/>
            <person name="Shigenobu S."/>
            <person name="Wang J."/>
            <person name="Liu J."/>
            <person name="Flicek P."/>
            <person name="Searle S."/>
            <person name="Wang J."/>
            <person name="Kuratani S."/>
            <person name="Yin Y."/>
            <person name="Aken B."/>
            <person name="Zhang G."/>
            <person name="Irie N."/>
        </authorList>
    </citation>
    <scope>NUCLEOTIDE SEQUENCE [LARGE SCALE GENOMIC DNA]</scope>
</reference>
<feature type="compositionally biased region" description="Polar residues" evidence="1">
    <location>
        <begin position="195"/>
        <end position="213"/>
    </location>
</feature>
<feature type="region of interest" description="Disordered" evidence="1">
    <location>
        <begin position="152"/>
        <end position="214"/>
    </location>
</feature>
<evidence type="ECO:0000259" key="2">
    <source>
        <dbReference type="Pfam" id="PF13837"/>
    </source>
</evidence>
<feature type="compositionally biased region" description="Acidic residues" evidence="1">
    <location>
        <begin position="173"/>
        <end position="190"/>
    </location>
</feature>
<dbReference type="PANTHER" id="PTHR47595">
    <property type="entry name" value="HEAT SHOCK 70 KDA PROTEIN 14"/>
    <property type="match status" value="1"/>
</dbReference>
<dbReference type="InterPro" id="IPR044822">
    <property type="entry name" value="Myb_DNA-bind_4"/>
</dbReference>
<protein>
    <submittedName>
        <fullName evidence="3">Zinc finger and SCAN domain-containing protein 29</fullName>
    </submittedName>
</protein>
<dbReference type="EMBL" id="KB519804">
    <property type="protein sequence ID" value="EMP38413.1"/>
    <property type="molecule type" value="Genomic_DNA"/>
</dbReference>
<dbReference type="PANTHER" id="PTHR47595:SF1">
    <property type="entry name" value="MYB_SANT-LIKE DNA-BINDING DOMAIN-CONTAINING PROTEIN"/>
    <property type="match status" value="1"/>
</dbReference>
<proteinExistence type="predicted"/>